<evidence type="ECO:0000313" key="4">
    <source>
        <dbReference type="EMBL" id="MCQ8239588.1"/>
    </source>
</evidence>
<dbReference type="RefSeq" id="WP_422918324.1">
    <property type="nucleotide sequence ID" value="NZ_JAMZEJ010000001.1"/>
</dbReference>
<dbReference type="Gene3D" id="3.40.50.2300">
    <property type="match status" value="1"/>
</dbReference>
<dbReference type="InterPro" id="IPR001789">
    <property type="entry name" value="Sig_transdc_resp-reg_receiver"/>
</dbReference>
<sequence length="120" mass="13646">MKKMCLLLVDDEVTIREMIAEWMADDGFIIRMAANADEAFDLVKQPPRAIRALVTDLHMAGDRDGVHVAQLVRRRFPDAVILVITGRPDAERLHDLDAGCRVMSKPFRLDEVRNHILSHC</sequence>
<dbReference type="PROSITE" id="PS50110">
    <property type="entry name" value="RESPONSE_REGULATORY"/>
    <property type="match status" value="1"/>
</dbReference>
<dbReference type="Proteomes" id="UP001524547">
    <property type="component" value="Unassembled WGS sequence"/>
</dbReference>
<keyword evidence="1 2" id="KW-0597">Phosphoprotein</keyword>
<evidence type="ECO:0000313" key="5">
    <source>
        <dbReference type="Proteomes" id="UP001524547"/>
    </source>
</evidence>
<dbReference type="InterPro" id="IPR011006">
    <property type="entry name" value="CheY-like_superfamily"/>
</dbReference>
<evidence type="ECO:0000256" key="2">
    <source>
        <dbReference type="PROSITE-ProRule" id="PRU00169"/>
    </source>
</evidence>
<proteinExistence type="predicted"/>
<dbReference type="InterPro" id="IPR050595">
    <property type="entry name" value="Bact_response_regulator"/>
</dbReference>
<evidence type="ECO:0000256" key="1">
    <source>
        <dbReference type="ARBA" id="ARBA00022553"/>
    </source>
</evidence>
<accession>A0ABT1VTB7</accession>
<name>A0ABT1VTB7_9PROT</name>
<protein>
    <submittedName>
        <fullName evidence="4">Response regulator</fullName>
    </submittedName>
</protein>
<dbReference type="SUPFAM" id="SSF52172">
    <property type="entry name" value="CheY-like"/>
    <property type="match status" value="1"/>
</dbReference>
<dbReference type="PANTHER" id="PTHR44591:SF21">
    <property type="entry name" value="TWO-COMPONENT RESPONSE REGULATOR"/>
    <property type="match status" value="1"/>
</dbReference>
<comment type="caution">
    <text evidence="4">The sequence shown here is derived from an EMBL/GenBank/DDBJ whole genome shotgun (WGS) entry which is preliminary data.</text>
</comment>
<feature type="domain" description="Response regulatory" evidence="3">
    <location>
        <begin position="5"/>
        <end position="120"/>
    </location>
</feature>
<dbReference type="EMBL" id="JAMZEJ010000001">
    <property type="protein sequence ID" value="MCQ8239588.1"/>
    <property type="molecule type" value="Genomic_DNA"/>
</dbReference>
<keyword evidence="5" id="KW-1185">Reference proteome</keyword>
<feature type="modified residue" description="4-aspartylphosphate" evidence="2">
    <location>
        <position position="56"/>
    </location>
</feature>
<evidence type="ECO:0000259" key="3">
    <source>
        <dbReference type="PROSITE" id="PS50110"/>
    </source>
</evidence>
<dbReference type="Pfam" id="PF00072">
    <property type="entry name" value="Response_reg"/>
    <property type="match status" value="1"/>
</dbReference>
<organism evidence="4 5">
    <name type="scientific">Rhizosaccharibacter radicis</name>
    <dbReference type="NCBI Taxonomy" id="2782605"/>
    <lineage>
        <taxon>Bacteria</taxon>
        <taxon>Pseudomonadati</taxon>
        <taxon>Pseudomonadota</taxon>
        <taxon>Alphaproteobacteria</taxon>
        <taxon>Acetobacterales</taxon>
        <taxon>Acetobacteraceae</taxon>
        <taxon>Rhizosaccharibacter</taxon>
    </lineage>
</organism>
<reference evidence="4 5" key="1">
    <citation type="submission" date="2022-06" db="EMBL/GenBank/DDBJ databases">
        <title>Rhizosaccharibacter gen. nov. sp. nov. KSS12, endophytic bacteria isolated from sugarcane.</title>
        <authorList>
            <person name="Pitiwittayakul N."/>
        </authorList>
    </citation>
    <scope>NUCLEOTIDE SEQUENCE [LARGE SCALE GENOMIC DNA]</scope>
    <source>
        <strain evidence="4 5">KSS12</strain>
    </source>
</reference>
<dbReference type="SMART" id="SM00448">
    <property type="entry name" value="REC"/>
    <property type="match status" value="1"/>
</dbReference>
<gene>
    <name evidence="4" type="ORF">NFI88_01875</name>
</gene>
<dbReference type="PANTHER" id="PTHR44591">
    <property type="entry name" value="STRESS RESPONSE REGULATOR PROTEIN 1"/>
    <property type="match status" value="1"/>
</dbReference>